<reference evidence="3 4" key="1">
    <citation type="submission" date="2019-11" db="EMBL/GenBank/DDBJ databases">
        <title>Whole genome shotgun sequencing (WGS) data from Adlercreutzia equolifaciens ResAG-91, Eggerthella lenta MRI-F36, MRI-F37, MRI-F40, ResAG-49, ResAG-88, ResAG-121, ResAG-145, and Gordonibacter sp. ResAG-5, ResAG-26, ResAG-43, ResAG-50, ResAG-59.</title>
        <authorList>
            <person name="Stoll D.A."/>
            <person name="Danylec N."/>
            <person name="Franz C.M.A.P."/>
            <person name="Huch M."/>
        </authorList>
    </citation>
    <scope>NUCLEOTIDE SEQUENCE [LARGE SCALE GENOMIC DNA]</scope>
    <source>
        <strain evidence="3 4">ResAG-59</strain>
    </source>
</reference>
<dbReference type="PROSITE" id="PS50943">
    <property type="entry name" value="HTH_CROC1"/>
    <property type="match status" value="1"/>
</dbReference>
<evidence type="ECO:0000259" key="2">
    <source>
        <dbReference type="PROSITE" id="PS50943"/>
    </source>
</evidence>
<name>A0A6N8IDL7_9ACTN</name>
<dbReference type="Proteomes" id="UP000468327">
    <property type="component" value="Unassembled WGS sequence"/>
</dbReference>
<dbReference type="Gene3D" id="1.10.260.40">
    <property type="entry name" value="lambda repressor-like DNA-binding domains"/>
    <property type="match status" value="1"/>
</dbReference>
<comment type="caution">
    <text evidence="3">The sequence shown here is derived from an EMBL/GenBank/DDBJ whole genome shotgun (WGS) entry which is preliminary data.</text>
</comment>
<dbReference type="Pfam" id="PF01381">
    <property type="entry name" value="HTH_3"/>
    <property type="match status" value="1"/>
</dbReference>
<protein>
    <submittedName>
        <fullName evidence="3">Helix-turn-helix domain-containing protein</fullName>
    </submittedName>
</protein>
<proteinExistence type="predicted"/>
<dbReference type="InterPro" id="IPR010982">
    <property type="entry name" value="Lambda_DNA-bd_dom_sf"/>
</dbReference>
<sequence>MEVRRLGNNIASERAKLGLTQKEVAEKIGVSEKSVARWERGEIAPQATALKSLHGLFGCTVDYLLGLTEERI</sequence>
<dbReference type="PANTHER" id="PTHR46558:SF11">
    <property type="entry name" value="HTH-TYPE TRANSCRIPTIONAL REGULATOR XRE"/>
    <property type="match status" value="1"/>
</dbReference>
<feature type="domain" description="HTH cro/C1-type" evidence="2">
    <location>
        <begin position="10"/>
        <end position="64"/>
    </location>
</feature>
<keyword evidence="1" id="KW-0238">DNA-binding</keyword>
<dbReference type="EMBL" id="WPOC01000002">
    <property type="protein sequence ID" value="MVN13994.1"/>
    <property type="molecule type" value="Genomic_DNA"/>
</dbReference>
<evidence type="ECO:0000256" key="1">
    <source>
        <dbReference type="ARBA" id="ARBA00023125"/>
    </source>
</evidence>
<dbReference type="SUPFAM" id="SSF47413">
    <property type="entry name" value="lambda repressor-like DNA-binding domains"/>
    <property type="match status" value="1"/>
</dbReference>
<keyword evidence="4" id="KW-1185">Reference proteome</keyword>
<accession>A0A6N8IDL7</accession>
<gene>
    <name evidence="3" type="ORF">GO738_01260</name>
</gene>
<dbReference type="InterPro" id="IPR001387">
    <property type="entry name" value="Cro/C1-type_HTH"/>
</dbReference>
<dbReference type="GO" id="GO:0003677">
    <property type="term" value="F:DNA binding"/>
    <property type="evidence" value="ECO:0007669"/>
    <property type="project" value="UniProtKB-KW"/>
</dbReference>
<evidence type="ECO:0000313" key="4">
    <source>
        <dbReference type="Proteomes" id="UP000468327"/>
    </source>
</evidence>
<dbReference type="AlphaFoldDB" id="A0A6N8IDL7"/>
<dbReference type="CDD" id="cd00093">
    <property type="entry name" value="HTH_XRE"/>
    <property type="match status" value="1"/>
</dbReference>
<organism evidence="3 4">
    <name type="scientific">Gordonibacter urolithinfaciens</name>
    <dbReference type="NCBI Taxonomy" id="1335613"/>
    <lineage>
        <taxon>Bacteria</taxon>
        <taxon>Bacillati</taxon>
        <taxon>Actinomycetota</taxon>
        <taxon>Coriobacteriia</taxon>
        <taxon>Eggerthellales</taxon>
        <taxon>Eggerthellaceae</taxon>
        <taxon>Gordonibacter</taxon>
    </lineage>
</organism>
<dbReference type="SMART" id="SM00530">
    <property type="entry name" value="HTH_XRE"/>
    <property type="match status" value="1"/>
</dbReference>
<dbReference type="PANTHER" id="PTHR46558">
    <property type="entry name" value="TRACRIPTIONAL REGULATORY PROTEIN-RELATED-RELATED"/>
    <property type="match status" value="1"/>
</dbReference>
<evidence type="ECO:0000313" key="3">
    <source>
        <dbReference type="EMBL" id="MVN13994.1"/>
    </source>
</evidence>